<comment type="caution">
    <text evidence="1">The sequence shown here is derived from an EMBL/GenBank/DDBJ whole genome shotgun (WGS) entry which is preliminary data.</text>
</comment>
<reference evidence="1" key="1">
    <citation type="submission" date="2020-05" db="EMBL/GenBank/DDBJ databases">
        <authorList>
            <consortium name="Genoscope - CEA"/>
            <person name="William W."/>
        </authorList>
    </citation>
    <scope>NUCLEOTIDE SEQUENCE [LARGE SCALE GENOMIC DNA]</scope>
    <source>
        <strain evidence="1">PCC 7821</strain>
    </source>
</reference>
<dbReference type="Proteomes" id="UP000196521">
    <property type="component" value="Unassembled WGS sequence"/>
</dbReference>
<proteinExistence type="predicted"/>
<name>A0A6J7ZJM1_PLARU</name>
<organism evidence="1 2">
    <name type="scientific">Planktothrix rubescens CCAP 1459/22</name>
    <dbReference type="NCBI Taxonomy" id="329571"/>
    <lineage>
        <taxon>Bacteria</taxon>
        <taxon>Bacillati</taxon>
        <taxon>Cyanobacteriota</taxon>
        <taxon>Cyanophyceae</taxon>
        <taxon>Oscillatoriophycideae</taxon>
        <taxon>Oscillatoriales</taxon>
        <taxon>Microcoleaceae</taxon>
        <taxon>Planktothrix</taxon>
    </lineage>
</organism>
<dbReference type="EMBL" id="CZCZ02000008">
    <property type="protein sequence ID" value="CAC5341632.1"/>
    <property type="molecule type" value="Genomic_DNA"/>
</dbReference>
<accession>A0A6J7ZJM1</accession>
<sequence length="58" mass="6582">MGGGGVFFLQKFSSTPLINRYLTINYPLKLEQIDKLKTGLDGFRPFSNKRPAKTHLLL</sequence>
<evidence type="ECO:0000313" key="1">
    <source>
        <dbReference type="EMBL" id="CAC5341632.1"/>
    </source>
</evidence>
<evidence type="ECO:0000313" key="2">
    <source>
        <dbReference type="Proteomes" id="UP000196521"/>
    </source>
</evidence>
<gene>
    <name evidence="1" type="ORF">PLAN_130173</name>
</gene>
<keyword evidence="2" id="KW-1185">Reference proteome</keyword>
<dbReference type="AlphaFoldDB" id="A0A6J7ZJM1"/>
<protein>
    <submittedName>
        <fullName evidence="1">Uncharacterized protein</fullName>
    </submittedName>
</protein>